<gene>
    <name evidence="2" type="ORF">ACAT0790_LOCUS33537</name>
</gene>
<dbReference type="EMBL" id="HBGE01055631">
    <property type="protein sequence ID" value="CAD9154721.1"/>
    <property type="molecule type" value="Transcribed_RNA"/>
</dbReference>
<dbReference type="AlphaFoldDB" id="A0A7S1W8K4"/>
<proteinExistence type="predicted"/>
<organism evidence="2">
    <name type="scientific">Alexandrium catenella</name>
    <name type="common">Red tide dinoflagellate</name>
    <name type="synonym">Gonyaulax catenella</name>
    <dbReference type="NCBI Taxonomy" id="2925"/>
    <lineage>
        <taxon>Eukaryota</taxon>
        <taxon>Sar</taxon>
        <taxon>Alveolata</taxon>
        <taxon>Dinophyceae</taxon>
        <taxon>Gonyaulacales</taxon>
        <taxon>Pyrocystaceae</taxon>
        <taxon>Alexandrium</taxon>
    </lineage>
</organism>
<reference evidence="2" key="1">
    <citation type="submission" date="2021-01" db="EMBL/GenBank/DDBJ databases">
        <authorList>
            <person name="Corre E."/>
            <person name="Pelletier E."/>
            <person name="Niang G."/>
            <person name="Scheremetjew M."/>
            <person name="Finn R."/>
            <person name="Kale V."/>
            <person name="Holt S."/>
            <person name="Cochrane G."/>
            <person name="Meng A."/>
            <person name="Brown T."/>
            <person name="Cohen L."/>
        </authorList>
    </citation>
    <scope>NUCLEOTIDE SEQUENCE</scope>
    <source>
        <strain evidence="2">OF101</strain>
    </source>
</reference>
<feature type="compositionally biased region" description="Basic and acidic residues" evidence="1">
    <location>
        <begin position="148"/>
        <end position="158"/>
    </location>
</feature>
<name>A0A7S1W8K4_ALECA</name>
<evidence type="ECO:0000313" key="2">
    <source>
        <dbReference type="EMBL" id="CAD9154721.1"/>
    </source>
</evidence>
<feature type="region of interest" description="Disordered" evidence="1">
    <location>
        <begin position="121"/>
        <end position="158"/>
    </location>
</feature>
<sequence length="158" mass="17622">MSYFPAGSAGLLLDKGGGYKAFGSQYPLWGAGYKHATPRTTENDELPPAMVPYLETTRGSLKCLKFEMDDGELEEVTFIADAGPEVLWVDGTKSVMRWWPGMTATEREVALVTVARRNHKVKEQMKVQKPTQEARQAGRSAGGLLRDPFLDLYKRPKQ</sequence>
<accession>A0A7S1W8K4</accession>
<evidence type="ECO:0000256" key="1">
    <source>
        <dbReference type="SAM" id="MobiDB-lite"/>
    </source>
</evidence>
<protein>
    <submittedName>
        <fullName evidence="2">Uncharacterized protein</fullName>
    </submittedName>
</protein>